<protein>
    <submittedName>
        <fullName evidence="1">Uncharacterized protein</fullName>
    </submittedName>
</protein>
<reference evidence="1 2" key="1">
    <citation type="journal article" date="2020" name="Sci. Rep.">
        <title>beta-carboline chemical signals induce reveromycin production through a LuxR family regulator in Streptomyces sp. SN-593.</title>
        <authorList>
            <person name="Panthee S."/>
            <person name="Kito N."/>
            <person name="Hayashi T."/>
            <person name="Shimizu T."/>
            <person name="Ishikawa J."/>
            <person name="Hamamoto H."/>
            <person name="Osada H."/>
            <person name="Takahashi S."/>
        </authorList>
    </citation>
    <scope>NUCLEOTIDE SEQUENCE [LARGE SCALE GENOMIC DNA]</scope>
    <source>
        <strain evidence="1 2">SN-593</strain>
        <plasmid evidence="1 2">pRVR1</plasmid>
    </source>
</reference>
<dbReference type="KEGG" id="arev:RVR_P145"/>
<dbReference type="Proteomes" id="UP000595703">
    <property type="component" value="Plasmid pRVR1"/>
</dbReference>
<evidence type="ECO:0000313" key="2">
    <source>
        <dbReference type="Proteomes" id="UP000595703"/>
    </source>
</evidence>
<evidence type="ECO:0000313" key="1">
    <source>
        <dbReference type="EMBL" id="BBG20669.1"/>
    </source>
</evidence>
<keyword evidence="2" id="KW-1185">Reference proteome</keyword>
<name>A0A7U3LG94_9ACTN</name>
<geneLocation type="plasmid" evidence="1 2">
    <name>pRVR1</name>
</geneLocation>
<organism evidence="1 2">
    <name type="scientific">Actinacidiphila reveromycinica</name>
    <dbReference type="NCBI Taxonomy" id="659352"/>
    <lineage>
        <taxon>Bacteria</taxon>
        <taxon>Bacillati</taxon>
        <taxon>Actinomycetota</taxon>
        <taxon>Actinomycetes</taxon>
        <taxon>Kitasatosporales</taxon>
        <taxon>Streptomycetaceae</taxon>
        <taxon>Actinacidiphila</taxon>
    </lineage>
</organism>
<dbReference type="AlphaFoldDB" id="A0A7U3LG94"/>
<keyword evidence="1" id="KW-0614">Plasmid</keyword>
<gene>
    <name evidence="1" type="ORF">RVR_P145</name>
</gene>
<accession>A0A7U3LG94</accession>
<proteinExistence type="predicted"/>
<dbReference type="EMBL" id="AP018366">
    <property type="protein sequence ID" value="BBG20669.1"/>
    <property type="molecule type" value="Genomic_DNA"/>
</dbReference>
<sequence>MSKYTPVDITPPELQPSALTHHVPDWAEAAPTPTDVHDWDRRREAALVPFELDDVPSEADQGNCGRPQWCRVRAGADPHVDAEVGAGAQPDALRRWNRGAAAARNGLAGHW</sequence>
<dbReference type="RefSeq" id="WP_237405490.1">
    <property type="nucleotide sequence ID" value="NZ_AP018366.1"/>
</dbReference>